<name>A0ACD0NW16_9BASI</name>
<accession>A0ACD0NW16</accession>
<proteinExistence type="predicted"/>
<reference evidence="1 2" key="1">
    <citation type="journal article" date="2018" name="Mol. Biol. Evol.">
        <title>Broad Genomic Sampling Reveals a Smut Pathogenic Ancestry of the Fungal Clade Ustilaginomycotina.</title>
        <authorList>
            <person name="Kijpornyongpan T."/>
            <person name="Mondo S.J."/>
            <person name="Barry K."/>
            <person name="Sandor L."/>
            <person name="Lee J."/>
            <person name="Lipzen A."/>
            <person name="Pangilinan J."/>
            <person name="LaButti K."/>
            <person name="Hainaut M."/>
            <person name="Henrissat B."/>
            <person name="Grigoriev I.V."/>
            <person name="Spatafora J.W."/>
            <person name="Aime M.C."/>
        </authorList>
    </citation>
    <scope>NUCLEOTIDE SEQUENCE [LARGE SCALE GENOMIC DNA]</scope>
    <source>
        <strain evidence="1 2">SA 807</strain>
    </source>
</reference>
<protein>
    <submittedName>
        <fullName evidence="1">Uncharacterized protein</fullName>
    </submittedName>
</protein>
<dbReference type="EMBL" id="KZ819979">
    <property type="protein sequence ID" value="PWN50015.1"/>
    <property type="molecule type" value="Genomic_DNA"/>
</dbReference>
<evidence type="ECO:0000313" key="2">
    <source>
        <dbReference type="Proteomes" id="UP000245626"/>
    </source>
</evidence>
<sequence>MSEPKPSFSFDPSSISLARTSHSHGNLGSSSNASRISDCAGGFEGSGSNISSKNPSRRASILQPTDLHPLDQQQQQQQVAVSSPSLQSFAVTSTRSEQPGTARQVGTDSSASRVSNGPTTGQTTANVRSIPTQVRDRARVATLQPPPPVPGAGGATNGALDTNTDAIRVRRNIFFSILAGFGQLGRGRRFVLIVRLATGLAQILAFIPILSLGSSHGGSYTPGEDCNPESLFIYLLLHIIRIALVLPCDFYLGLSPHRSPRARRAGPEAMAIRERERAVGSIRLDRKVARVSDMLGFVGIILFVVGNYVVYSSTECSKKPADSIPLFWSAFASLVVTYLVILEVILLAFLVVCALPLLIVILRALGLGHRIPQREIRPETGKVDQADVDKVVKLVYFTPAEEQDGQEEEGGKKAQGDEFHDTRSSLEQITNACINRQGGNVEQHVPCVALPPSRPGTPAQSSTKKPLPASRQHSTTASLSSLSTQQTQHETGSSGRRLSRLIFPRTRNPSSSSISKAESKARSTSSRNKGPRFEGASSSSGMGTGYALPYPLHPLPAHRATCPICLCDFEKPNPQVDSKNPPEPLRLLDCGHVLHKSCVDEWFTTVSGRCPVCQKPVLPSSQQEGSGERDSIENEA</sequence>
<dbReference type="Proteomes" id="UP000245626">
    <property type="component" value="Unassembled WGS sequence"/>
</dbReference>
<organism evidence="1 2">
    <name type="scientific">Violaceomyces palustris</name>
    <dbReference type="NCBI Taxonomy" id="1673888"/>
    <lineage>
        <taxon>Eukaryota</taxon>
        <taxon>Fungi</taxon>
        <taxon>Dikarya</taxon>
        <taxon>Basidiomycota</taxon>
        <taxon>Ustilaginomycotina</taxon>
        <taxon>Ustilaginomycetes</taxon>
        <taxon>Violaceomycetales</taxon>
        <taxon>Violaceomycetaceae</taxon>
        <taxon>Violaceomyces</taxon>
    </lineage>
</organism>
<gene>
    <name evidence="1" type="ORF">IE53DRAFT_387715</name>
</gene>
<keyword evidence="2" id="KW-1185">Reference proteome</keyword>
<evidence type="ECO:0000313" key="1">
    <source>
        <dbReference type="EMBL" id="PWN50015.1"/>
    </source>
</evidence>